<dbReference type="Proteomes" id="UP000193450">
    <property type="component" value="Chromosome"/>
</dbReference>
<proteinExistence type="predicted"/>
<protein>
    <submittedName>
        <fullName evidence="2">Uncharacterized protein</fullName>
    </submittedName>
</protein>
<evidence type="ECO:0000313" key="2">
    <source>
        <dbReference type="EMBL" id="ARN73128.1"/>
    </source>
</evidence>
<keyword evidence="3" id="KW-1185">Reference proteome</keyword>
<feature type="signal peptide" evidence="1">
    <location>
        <begin position="1"/>
        <end position="19"/>
    </location>
</feature>
<reference evidence="2 3" key="1">
    <citation type="submission" date="2016-11" db="EMBL/GenBank/DDBJ databases">
        <title>Trade-off between light-utilization and light-protection in marine flavobacteria.</title>
        <authorList>
            <person name="Kumagai Y."/>
        </authorList>
    </citation>
    <scope>NUCLEOTIDE SEQUENCE [LARGE SCALE GENOMIC DNA]</scope>
    <source>
        <strain evidence="2 3">NBRC 107125</strain>
    </source>
</reference>
<evidence type="ECO:0000256" key="1">
    <source>
        <dbReference type="SAM" id="SignalP"/>
    </source>
</evidence>
<accession>A0A1X9N4R5</accession>
<gene>
    <name evidence="2" type="ORF">BST96_02805</name>
</gene>
<dbReference type="STRING" id="716816.BST96_02805"/>
<sequence>MKKISFLIMVLLLATLVQAQEKQRVGVVYMVHGGVKGFTIQSQWESVIKIFFYNPNSLIYKRIIWNQEVWPQVLQFGNAPKELGKYSFEYERIGGLDPFDASRSKQLADMTSALKAQQQSLGVEFVVDWMGWIAEDPAHLPQPRLIYQPQVKGGDPMTYCGSENDDGPWKDCDPQRFNIDGTIDRMLAADLDQLLLIDMTTSGVRFSKTYDMVALTQQIVDQHNRDNNKQLEMVWLNDPTGLMRESYPTLPEGWTKSLGHPEHDPKVPLQGRPNPVSSDPEFAAMMVDGIVSRFNPAVAPEDTAVMLLNHTISDFNEYYDPKIDDTLVLNDNIKAELLKRYPKMKADNIIGSWMGQKTVNNNIKGKKKKERTREMRGEALGRPYLYETERVYPDGEWQYRYWDALALLKDQGAKHIVTIFPQIISDSVLNMVELPNQIAKEIGYKNWLYIDELDYKRYPKVGHPFAEYWGVWVDTMCHAIGNPDQEEPCCFTMGGCGTAQPYPPERQTPLKKRRDDLDPSLAYDVSEFGHVGYDSAKGAPNISKPVQNQYTGTWSMWQPPNQDVRVGKFLAKHVMLYLQPNSAQVPE</sequence>
<dbReference type="AlphaFoldDB" id="A0A1X9N4R5"/>
<organism evidence="2 3">
    <name type="scientific">Oceanicoccus sagamiensis</name>
    <dbReference type="NCBI Taxonomy" id="716816"/>
    <lineage>
        <taxon>Bacteria</taxon>
        <taxon>Pseudomonadati</taxon>
        <taxon>Pseudomonadota</taxon>
        <taxon>Gammaproteobacteria</taxon>
        <taxon>Cellvibrionales</taxon>
        <taxon>Spongiibacteraceae</taxon>
        <taxon>Oceanicoccus</taxon>
    </lineage>
</organism>
<keyword evidence="1" id="KW-0732">Signal</keyword>
<dbReference type="KEGG" id="osg:BST96_02805"/>
<evidence type="ECO:0000313" key="3">
    <source>
        <dbReference type="Proteomes" id="UP000193450"/>
    </source>
</evidence>
<feature type="chain" id="PRO_5012123672" evidence="1">
    <location>
        <begin position="20"/>
        <end position="587"/>
    </location>
</feature>
<name>A0A1X9N4R5_9GAMM</name>
<dbReference type="EMBL" id="CP019343">
    <property type="protein sequence ID" value="ARN73128.1"/>
    <property type="molecule type" value="Genomic_DNA"/>
</dbReference>